<keyword evidence="3" id="KW-1185">Reference proteome</keyword>
<gene>
    <name evidence="2" type="ORF">OB919_13835</name>
</gene>
<accession>A0AAP3E7K3</accession>
<feature type="region of interest" description="Disordered" evidence="1">
    <location>
        <begin position="1"/>
        <end position="25"/>
    </location>
</feature>
<evidence type="ECO:0000313" key="3">
    <source>
        <dbReference type="Proteomes" id="UP001321047"/>
    </source>
</evidence>
<proteinExistence type="predicted"/>
<evidence type="ECO:0000256" key="1">
    <source>
        <dbReference type="SAM" id="MobiDB-lite"/>
    </source>
</evidence>
<dbReference type="Proteomes" id="UP001321047">
    <property type="component" value="Unassembled WGS sequence"/>
</dbReference>
<dbReference type="AlphaFoldDB" id="A0AAP3E7K3"/>
<dbReference type="EMBL" id="JAOPJZ010000012">
    <property type="protein sequence ID" value="MCU4753042.1"/>
    <property type="molecule type" value="Genomic_DNA"/>
</dbReference>
<sequence>MTDSRSSRDEGVDQPVHSQDTGQPTLTVDGLAAYLECPRKFQFAHERSLRTPPDDTAVDRLELLRIAICDGLRWAATTDDAAPDDPEQLIRRMQDRLRTLWEGHSERFHSAVQRRHERRVMEATIEAYVDHCGIDHLEGITSLSTQSTARELIGPTLPVATTVQIGHNVPDEEQSAPDHRSTARLTAEIDYATVDGSTIVGVKLLPTPAHLGLLRYRNRWDGDVEQEFRDHFDSESETFDPGLVSSLFEISVVLGGLRTLRDQLNLDSVRTCRYVQVPLLDRQDRTVNRFRDQISVDIESIDLTDRYLDHHTFGLTHEHRNRTVDDRLQTIAGRAIDAEYEPVPWELIRRESCSDCPYSVCCSDYIEGEVRFDGK</sequence>
<name>A0AAP3E7K3_9EURY</name>
<reference evidence="2 3" key="1">
    <citation type="submission" date="2022-09" db="EMBL/GenBank/DDBJ databases">
        <title>Enrichment on poylsaccharides allowed isolation of novel metabolic and taxonomic groups of Haloarchaea.</title>
        <authorList>
            <person name="Sorokin D.Y."/>
            <person name="Elcheninov A.G."/>
            <person name="Khizhniak T.V."/>
            <person name="Kolganova T.V."/>
            <person name="Kublanov I.V."/>
        </authorList>
    </citation>
    <scope>NUCLEOTIDE SEQUENCE [LARGE SCALE GENOMIC DNA]</scope>
    <source>
        <strain evidence="2 3">AArc-curdl1</strain>
    </source>
</reference>
<dbReference type="RefSeq" id="WP_342809366.1">
    <property type="nucleotide sequence ID" value="NZ_JAOPJZ010000012.1"/>
</dbReference>
<evidence type="ECO:0000313" key="2">
    <source>
        <dbReference type="EMBL" id="MCU4753042.1"/>
    </source>
</evidence>
<feature type="compositionally biased region" description="Basic and acidic residues" evidence="1">
    <location>
        <begin position="1"/>
        <end position="11"/>
    </location>
</feature>
<protein>
    <submittedName>
        <fullName evidence="2">PD-(D/E)XK nuclease family protein</fullName>
    </submittedName>
</protein>
<organism evidence="2 3">
    <name type="scientific">Natronosalvus hydrolyticus</name>
    <dbReference type="NCBI Taxonomy" id="2979988"/>
    <lineage>
        <taxon>Archaea</taxon>
        <taxon>Methanobacteriati</taxon>
        <taxon>Methanobacteriota</taxon>
        <taxon>Stenosarchaea group</taxon>
        <taxon>Halobacteria</taxon>
        <taxon>Halobacteriales</taxon>
        <taxon>Natrialbaceae</taxon>
        <taxon>Natronosalvus</taxon>
    </lineage>
</organism>
<comment type="caution">
    <text evidence="2">The sequence shown here is derived from an EMBL/GenBank/DDBJ whole genome shotgun (WGS) entry which is preliminary data.</text>
</comment>
<feature type="compositionally biased region" description="Polar residues" evidence="1">
    <location>
        <begin position="16"/>
        <end position="25"/>
    </location>
</feature>